<dbReference type="EMBL" id="JBBXJM010000007">
    <property type="protein sequence ID" value="KAL1405584.1"/>
    <property type="molecule type" value="Genomic_DNA"/>
</dbReference>
<dbReference type="GeneID" id="95990266"/>
<comment type="caution">
    <text evidence="1">The sequence shown here is derived from an EMBL/GenBank/DDBJ whole genome shotgun (WGS) entry which is preliminary data.</text>
</comment>
<evidence type="ECO:0000313" key="1">
    <source>
        <dbReference type="EMBL" id="KAL1405584.1"/>
    </source>
</evidence>
<accession>A0ABR3PT11</accession>
<proteinExistence type="predicted"/>
<evidence type="ECO:0000313" key="2">
    <source>
        <dbReference type="Proteomes" id="UP001565368"/>
    </source>
</evidence>
<gene>
    <name evidence="1" type="ORF">Q8F55_009223</name>
</gene>
<keyword evidence="2" id="KW-1185">Reference proteome</keyword>
<protein>
    <recommendedName>
        <fullName evidence="3">F-box domain-containing protein</fullName>
    </recommendedName>
</protein>
<dbReference type="Proteomes" id="UP001565368">
    <property type="component" value="Unassembled WGS sequence"/>
</dbReference>
<name>A0ABR3PT11_9TREE</name>
<dbReference type="RefSeq" id="XP_069205528.1">
    <property type="nucleotide sequence ID" value="XM_069357591.1"/>
</dbReference>
<sequence length="355" mass="39659">MPSPGHDHDVPLLDSHFYPHVVDRIFDFLPLPALHTLRLVSRDFHQRANSILYRHISISFGLYANAQVIDPFERRRIPGLVLDAKVPDQFKLTIARIAAHTRIIDHHAARSRNAPLDWIPTLRQALPASILHRVDITPNRFDSFPYLAADGKALALTYRLSFDRTGHLDHPFLTRFHGLTRAIVHLALPPALDLTKHPRESVWRKVRACDGYIGEVGGEVVLIVTQGDGEPPRYTTPDGSDSGYLFDAFMSALCALRCASVVLVGLETLDPGLLGFSLKQDSMSPEDRLQLYKGVVDDWVAPKELHDAAPEIKVFTAAQFRASRGLDDYRWAVMTSGVGSRLPVPFSWTARAMAV</sequence>
<organism evidence="1 2">
    <name type="scientific">Vanrija albida</name>
    <dbReference type="NCBI Taxonomy" id="181172"/>
    <lineage>
        <taxon>Eukaryota</taxon>
        <taxon>Fungi</taxon>
        <taxon>Dikarya</taxon>
        <taxon>Basidiomycota</taxon>
        <taxon>Agaricomycotina</taxon>
        <taxon>Tremellomycetes</taxon>
        <taxon>Trichosporonales</taxon>
        <taxon>Trichosporonaceae</taxon>
        <taxon>Vanrija</taxon>
    </lineage>
</organism>
<evidence type="ECO:0008006" key="3">
    <source>
        <dbReference type="Google" id="ProtNLM"/>
    </source>
</evidence>
<reference evidence="1 2" key="1">
    <citation type="submission" date="2023-08" db="EMBL/GenBank/DDBJ databases">
        <title>Annotated Genome Sequence of Vanrija albida AlHP1.</title>
        <authorList>
            <person name="Herzog R."/>
        </authorList>
    </citation>
    <scope>NUCLEOTIDE SEQUENCE [LARGE SCALE GENOMIC DNA]</scope>
    <source>
        <strain evidence="1 2">AlHP1</strain>
    </source>
</reference>